<dbReference type="EMBL" id="CP007154">
    <property type="protein sequence ID" value="AHH45051.1"/>
    <property type="molecule type" value="Genomic_DNA"/>
</dbReference>
<evidence type="ECO:0000313" key="2">
    <source>
        <dbReference type="EMBL" id="AHH45051.1"/>
    </source>
</evidence>
<dbReference type="KEGG" id="mbc:MYB_00195"/>
<dbReference type="AlphaFoldDB" id="W5USH6"/>
<keyword evidence="1" id="KW-0812">Transmembrane</keyword>
<name>W5USH6_9BACT</name>
<dbReference type="Proteomes" id="UP000019229">
    <property type="component" value="Chromosome"/>
</dbReference>
<proteinExistence type="predicted"/>
<dbReference type="HOGENOM" id="CLU_1832922_0_0_14"/>
<protein>
    <submittedName>
        <fullName evidence="2">Uncharacterized protein</fullName>
    </submittedName>
</protein>
<organism evidence="2 3">
    <name type="scientific">Mesomycoplasma bovoculi M165/69</name>
    <dbReference type="NCBI Taxonomy" id="743966"/>
    <lineage>
        <taxon>Bacteria</taxon>
        <taxon>Bacillati</taxon>
        <taxon>Mycoplasmatota</taxon>
        <taxon>Mycoplasmoidales</taxon>
        <taxon>Metamycoplasmataceae</taxon>
        <taxon>Mesomycoplasma</taxon>
    </lineage>
</organism>
<gene>
    <name evidence="2" type="ORF">MYB_00195</name>
</gene>
<reference evidence="2 3" key="1">
    <citation type="journal article" date="2014" name="Genome Announc.">
        <title>Complete Genome Sequence of Mycoplasma bovoculi Strain M165/69T (ATCC 29104).</title>
        <authorList>
            <person name="Calcutt M.J."/>
            <person name="Foecking M.F."/>
        </authorList>
    </citation>
    <scope>NUCLEOTIDE SEQUENCE [LARGE SCALE GENOMIC DNA]</scope>
    <source>
        <strain evidence="2">M165/69</strain>
    </source>
</reference>
<accession>W5USH6</accession>
<keyword evidence="3" id="KW-1185">Reference proteome</keyword>
<feature type="transmembrane region" description="Helical" evidence="1">
    <location>
        <begin position="7"/>
        <end position="28"/>
    </location>
</feature>
<dbReference type="PATRIC" id="fig|743966.3.peg.38"/>
<keyword evidence="1" id="KW-0472">Membrane</keyword>
<evidence type="ECO:0000313" key="3">
    <source>
        <dbReference type="Proteomes" id="UP000019229"/>
    </source>
</evidence>
<evidence type="ECO:0000256" key="1">
    <source>
        <dbReference type="SAM" id="Phobius"/>
    </source>
</evidence>
<feature type="transmembrane region" description="Helical" evidence="1">
    <location>
        <begin position="40"/>
        <end position="62"/>
    </location>
</feature>
<keyword evidence="1" id="KW-1133">Transmembrane helix</keyword>
<sequence length="140" mass="15519">MSLKKIAASILSIIIINLVLIGLSVWYLVSEGFNVELNTIGIKIIFLAIGLHICLFILAIVFTTKASAAKSLVMGISDGKSMYIYTQISSLHSNSLTATLLWIFLPLIGIIYWFIFSMIAISKISRLIAFESSAYYMMNN</sequence>
<dbReference type="STRING" id="743966.MYB_00195"/>
<feature type="transmembrane region" description="Helical" evidence="1">
    <location>
        <begin position="110"/>
        <end position="129"/>
    </location>
</feature>